<keyword evidence="2" id="KW-1185">Reference proteome</keyword>
<dbReference type="EnsemblPlants" id="OPUNC03G18930.1">
    <property type="protein sequence ID" value="OPUNC03G18930.1"/>
    <property type="gene ID" value="OPUNC03G18930"/>
</dbReference>
<dbReference type="Proteomes" id="UP000026962">
    <property type="component" value="Chromosome 3"/>
</dbReference>
<reference evidence="1" key="2">
    <citation type="submission" date="2018-05" db="EMBL/GenBank/DDBJ databases">
        <title>OpunRS2 (Oryza punctata Reference Sequence Version 2).</title>
        <authorList>
            <person name="Zhang J."/>
            <person name="Kudrna D."/>
            <person name="Lee S."/>
            <person name="Talag J."/>
            <person name="Welchert J."/>
            <person name="Wing R.A."/>
        </authorList>
    </citation>
    <scope>NUCLEOTIDE SEQUENCE [LARGE SCALE GENOMIC DNA]</scope>
</reference>
<proteinExistence type="predicted"/>
<name>A0A0E0KEK9_ORYPU</name>
<evidence type="ECO:0000313" key="2">
    <source>
        <dbReference type="Proteomes" id="UP000026962"/>
    </source>
</evidence>
<organism evidence="1">
    <name type="scientific">Oryza punctata</name>
    <name type="common">Red rice</name>
    <dbReference type="NCBI Taxonomy" id="4537"/>
    <lineage>
        <taxon>Eukaryota</taxon>
        <taxon>Viridiplantae</taxon>
        <taxon>Streptophyta</taxon>
        <taxon>Embryophyta</taxon>
        <taxon>Tracheophyta</taxon>
        <taxon>Spermatophyta</taxon>
        <taxon>Magnoliopsida</taxon>
        <taxon>Liliopsida</taxon>
        <taxon>Poales</taxon>
        <taxon>Poaceae</taxon>
        <taxon>BOP clade</taxon>
        <taxon>Oryzoideae</taxon>
        <taxon>Oryzeae</taxon>
        <taxon>Oryzinae</taxon>
        <taxon>Oryza</taxon>
    </lineage>
</organism>
<dbReference type="HOGENOM" id="CLU_1470451_0_0_1"/>
<sequence>MAQGQFDDGYTELHFISCSGVCVRACKVGPGGGARGKAGSSFSRSRSGASLVGLKCGQAPNGGDDEEAARRSLGDLCGRPVAPSVRLCLSVESDRCVGGVNSTGTFGVQVASSALDAMVEGDSEVKTLFCLPVLATATLSGAVHLLEGVAIGALVQLHIKGILRVKILDSLGSDDIIVLLLYPS</sequence>
<reference evidence="1" key="1">
    <citation type="submission" date="2015-04" db="UniProtKB">
        <authorList>
            <consortium name="EnsemblPlants"/>
        </authorList>
    </citation>
    <scope>IDENTIFICATION</scope>
</reference>
<dbReference type="AlphaFoldDB" id="A0A0E0KEK9"/>
<protein>
    <submittedName>
        <fullName evidence="1">Uncharacterized protein</fullName>
    </submittedName>
</protein>
<accession>A0A0E0KEK9</accession>
<dbReference type="Gramene" id="OPUNC03G18930.1">
    <property type="protein sequence ID" value="OPUNC03G18930.1"/>
    <property type="gene ID" value="OPUNC03G18930"/>
</dbReference>
<evidence type="ECO:0000313" key="1">
    <source>
        <dbReference type="EnsemblPlants" id="OPUNC03G18930.1"/>
    </source>
</evidence>